<feature type="non-terminal residue" evidence="2">
    <location>
        <position position="1"/>
    </location>
</feature>
<evidence type="ECO:0000313" key="2">
    <source>
        <dbReference type="EMBL" id="CAK0869825.1"/>
    </source>
</evidence>
<comment type="caution">
    <text evidence="2">The sequence shown here is derived from an EMBL/GenBank/DDBJ whole genome shotgun (WGS) entry which is preliminary data.</text>
</comment>
<evidence type="ECO:0000256" key="1">
    <source>
        <dbReference type="SAM" id="MobiDB-lite"/>
    </source>
</evidence>
<feature type="region of interest" description="Disordered" evidence="1">
    <location>
        <begin position="87"/>
        <end position="109"/>
    </location>
</feature>
<organism evidence="2 3">
    <name type="scientific">Prorocentrum cordatum</name>
    <dbReference type="NCBI Taxonomy" id="2364126"/>
    <lineage>
        <taxon>Eukaryota</taxon>
        <taxon>Sar</taxon>
        <taxon>Alveolata</taxon>
        <taxon>Dinophyceae</taxon>
        <taxon>Prorocentrales</taxon>
        <taxon>Prorocentraceae</taxon>
        <taxon>Prorocentrum</taxon>
    </lineage>
</organism>
<dbReference type="SUPFAM" id="SSF52540">
    <property type="entry name" value="P-loop containing nucleoside triphosphate hydrolases"/>
    <property type="match status" value="1"/>
</dbReference>
<name>A0ABN9VE53_9DINO</name>
<dbReference type="EMBL" id="CAUYUJ010016891">
    <property type="protein sequence ID" value="CAK0869825.1"/>
    <property type="molecule type" value="Genomic_DNA"/>
</dbReference>
<dbReference type="Gene3D" id="3.40.50.300">
    <property type="entry name" value="P-loop containing nucleotide triphosphate hydrolases"/>
    <property type="match status" value="1"/>
</dbReference>
<feature type="non-terminal residue" evidence="2">
    <location>
        <position position="319"/>
    </location>
</feature>
<dbReference type="InterPro" id="IPR027417">
    <property type="entry name" value="P-loop_NTPase"/>
</dbReference>
<protein>
    <submittedName>
        <fullName evidence="2">Uncharacterized protein</fullName>
    </submittedName>
</protein>
<evidence type="ECO:0000313" key="3">
    <source>
        <dbReference type="Proteomes" id="UP001189429"/>
    </source>
</evidence>
<accession>A0ABN9VE53</accession>
<reference evidence="2" key="1">
    <citation type="submission" date="2023-10" db="EMBL/GenBank/DDBJ databases">
        <authorList>
            <person name="Chen Y."/>
            <person name="Shah S."/>
            <person name="Dougan E. K."/>
            <person name="Thang M."/>
            <person name="Chan C."/>
        </authorList>
    </citation>
    <scope>NUCLEOTIDE SEQUENCE [LARGE SCALE GENOMIC DNA]</scope>
</reference>
<keyword evidence="3" id="KW-1185">Reference proteome</keyword>
<dbReference type="Pfam" id="PF08477">
    <property type="entry name" value="Roc"/>
    <property type="match status" value="1"/>
</dbReference>
<feature type="region of interest" description="Disordered" evidence="1">
    <location>
        <begin position="130"/>
        <end position="196"/>
    </location>
</feature>
<proteinExistence type="predicted"/>
<sequence length="319" mass="34108">KEAAGSLIPNEILARGERAQRKFREALAKGKQQPRTLKVMFVGSGRVGKTSTLKSLCNEAFDATEASTHGLARGVCTATVQHIELGRQTSSSAVPSRRSSGEWRRLPNMQDSDFVDSSLENAVARHVAAELMRPSTRGRGDEGKPSSCSASTAAEDGRRSAGSRPGGAVEELPQLDRPSGWAPVIRQTGSASGDVDVDTQESAGVAEDPFVLKMPVDLVTQLMQGLYILVIDLAQWLDADSAGGPGSGSKSDKETASEMLVRPAMSECRMDLIAPYCILMSGTATKERWLRVSAFSPLSANRIDVIEEIEHSFSGMDVS</sequence>
<dbReference type="Proteomes" id="UP001189429">
    <property type="component" value="Unassembled WGS sequence"/>
</dbReference>
<gene>
    <name evidence="2" type="ORF">PCOR1329_LOCUS56070</name>
</gene>